<keyword evidence="1" id="KW-0812">Transmembrane</keyword>
<feature type="transmembrane region" description="Helical" evidence="1">
    <location>
        <begin position="29"/>
        <end position="52"/>
    </location>
</feature>
<reference evidence="2 3" key="1">
    <citation type="journal article" date="2016" name="Nat. Commun.">
        <title>Thousands of microbial genomes shed light on interconnected biogeochemical processes in an aquifer system.</title>
        <authorList>
            <person name="Anantharaman K."/>
            <person name="Brown C.T."/>
            <person name="Hug L.A."/>
            <person name="Sharon I."/>
            <person name="Castelle C.J."/>
            <person name="Probst A.J."/>
            <person name="Thomas B.C."/>
            <person name="Singh A."/>
            <person name="Wilkins M.J."/>
            <person name="Karaoz U."/>
            <person name="Brodie E.L."/>
            <person name="Williams K.H."/>
            <person name="Hubbard S.S."/>
            <person name="Banfield J.F."/>
        </authorList>
    </citation>
    <scope>NUCLEOTIDE SEQUENCE [LARGE SCALE GENOMIC DNA]</scope>
</reference>
<keyword evidence="1" id="KW-0472">Membrane</keyword>
<keyword evidence="1" id="KW-1133">Transmembrane helix</keyword>
<evidence type="ECO:0000313" key="2">
    <source>
        <dbReference type="EMBL" id="OGG72733.1"/>
    </source>
</evidence>
<proteinExistence type="predicted"/>
<comment type="caution">
    <text evidence="2">The sequence shown here is derived from an EMBL/GenBank/DDBJ whole genome shotgun (WGS) entry which is preliminary data.</text>
</comment>
<gene>
    <name evidence="2" type="ORF">A3A38_03675</name>
</gene>
<dbReference type="Proteomes" id="UP000177306">
    <property type="component" value="Unassembled WGS sequence"/>
</dbReference>
<accession>A0A1F6EGF8</accession>
<sequence length="75" mass="8829">MDIELAEKLKEQDAKLEEIRESVRAMRRYFQITFWVTIVFFVLPLLGLLYAVPKAMNSYLGSVNIEDLRGLEMIY</sequence>
<evidence type="ECO:0000256" key="1">
    <source>
        <dbReference type="SAM" id="Phobius"/>
    </source>
</evidence>
<protein>
    <submittedName>
        <fullName evidence="2">Uncharacterized protein</fullName>
    </submittedName>
</protein>
<dbReference type="AlphaFoldDB" id="A0A1F6EGF8"/>
<dbReference type="EMBL" id="MFLY01000034">
    <property type="protein sequence ID" value="OGG72733.1"/>
    <property type="molecule type" value="Genomic_DNA"/>
</dbReference>
<organism evidence="2 3">
    <name type="scientific">Candidatus Kaiserbacteria bacterium RIFCSPLOWO2_01_FULL_53_17</name>
    <dbReference type="NCBI Taxonomy" id="1798511"/>
    <lineage>
        <taxon>Bacteria</taxon>
        <taxon>Candidatus Kaiseribacteriota</taxon>
    </lineage>
</organism>
<evidence type="ECO:0000313" key="3">
    <source>
        <dbReference type="Proteomes" id="UP000177306"/>
    </source>
</evidence>
<name>A0A1F6EGF8_9BACT</name>